<proteinExistence type="predicted"/>
<evidence type="ECO:0000313" key="2">
    <source>
        <dbReference type="Proteomes" id="UP000009026"/>
    </source>
</evidence>
<organism evidence="1 2">
    <name type="scientific">Pseudomyxococcus hansupus</name>
    <dbReference type="NCBI Taxonomy" id="1297742"/>
    <lineage>
        <taxon>Bacteria</taxon>
        <taxon>Pseudomonadati</taxon>
        <taxon>Myxococcota</taxon>
        <taxon>Myxococcia</taxon>
        <taxon>Myxococcales</taxon>
        <taxon>Cystobacterineae</taxon>
        <taxon>Myxococcaceae</taxon>
        <taxon>Pseudomyxococcus</taxon>
    </lineage>
</organism>
<keyword evidence="2" id="KW-1185">Reference proteome</keyword>
<reference evidence="1 2" key="1">
    <citation type="journal article" date="2016" name="PLoS ONE">
        <title>Complete Genome Sequence and Comparative Genomics of a Novel Myxobacterium Myxococcus hansupus.</title>
        <authorList>
            <person name="Sharma G."/>
            <person name="Narwani T."/>
            <person name="Subramanian S."/>
        </authorList>
    </citation>
    <scope>NUCLEOTIDE SEQUENCE [LARGE SCALE GENOMIC DNA]</scope>
    <source>
        <strain evidence="2">mixupus</strain>
    </source>
</reference>
<evidence type="ECO:0000313" key="1">
    <source>
        <dbReference type="EMBL" id="AKQ64722.1"/>
    </source>
</evidence>
<gene>
    <name evidence="1" type="ORF">A176_001634</name>
</gene>
<dbReference type="Proteomes" id="UP000009026">
    <property type="component" value="Chromosome"/>
</dbReference>
<dbReference type="OrthoDB" id="5148996at2"/>
<sequence length="1321" mass="148486">MAPYKANKQKWYTEKFNFPWLEDGGDEKASLVKEEVGEVEGKTVHLTVFKTTWAYRFQHHHGVETIFDRIFGSGTGGVHVTLELGDDGEASEEGIHCYVGGPNQGRTEAEILALQVLLDAEVTLLKAAIQTALTEYDEFQWERCDKPDDAFGFLACDTRQDGFELLARIVSARHGMKVVYPSQSDLALLWSTPSLHPLQALQNCHQRLIRDAVRGLTADAASAKEAEEMGKYFYFSPGIPKAMGLAKDAPPDTPAVLEQLESTLAKLERELPTLPKDVSPPHLVKVNDALWLLRKAFDLSVSPADTASPTDLKIRAKRYPPLADVERQLKGFTKQMDAAAKEDKPQETLEAVRARLSRAQKNLVRAHAGMCSIQNFHTIEPFYLFRLLVKFQVQSEKPIAAADRTKISSSLTGGLHNSPHMSWLFTWLRDRLVVLNAALGKACSKKGPVSEKWPEGEPAAVFYLKGGRAAKYLQGRATEGENDWDTNIVINPNLKAGDWYRTFLEVHNAVLTFLEESKRLFAVRVHQRDAYEGMTKALAALDKAEKDQRAKAHETAEATVESHEGRITPLGLGDDVLISDEDQRLYEEAMNQLKALALSDRMRNEETGSLLEELEKENCKAELIDIGIPRRDTVEAFEQWFNVCSRVIVREQIPIPGHLYYLAEFVTMIREAFMDASISIRKIPIRVERLVEILIMLSADLDELVAEEKAHVPLMLASSVSEVGKLPLHLRRLLTVLLKQLADAYELAEDPDLARCFDTTFKTALPLRAAKATYPDALKKSIAAHAPYTGDAKNKEVADAIGFVQWMAETYGAHLKNARAQFIEKQRNWFVHFIKAIYTGSIFALGENLQVQFGVTGAFAAQLHAKYGRFDRMAELEPVKRVDIKLYCTPGPKPGAKVDAGTVLELIEPIIATYLENTMTKAPHYHLIRGAPGTLYFQWPEAVKFADGVEYKPIVMKLSVEACEESWPQLAFIDGLPVLGLRDLIWEYKRRAGHVEETFTQRSLKTAIDALMDILTRFETPSSEEAWSPAQKAPVVEQQASPQEEGVLAPVVEDVPWTRVKVPGLDFVPQKKSNWCWAATSLMMRKFYLKDKSTLEDLVREVYSGLEDEQSSLRLDRLKPKGKVEGRILSWEDIKAQLDAKKPFIVAKAGHYWVCHGYEERLAEKHLLYWDPLPTDTGRQAHMNYAQYQAHMLAGGATAHDFEVAPLKVLIPCEIDPKSYKQDSQKLYLRPVVNRLHVANSEFRVRHAKNSKGELGAIIKTVSFMGLPAEFEWDMTVDPAHWGDNVKRMSVMLEVEATLNQLQRPELPGKTQIAVGIEKPV</sequence>
<dbReference type="PATRIC" id="fig|1297742.4.peg.1650"/>
<dbReference type="EMBL" id="CP012109">
    <property type="protein sequence ID" value="AKQ64722.1"/>
    <property type="molecule type" value="Genomic_DNA"/>
</dbReference>
<dbReference type="STRING" id="1297742.A176_001634"/>
<protein>
    <submittedName>
        <fullName evidence="1">Uncharacterized protein</fullName>
    </submittedName>
</protein>
<accession>A0A0H4XA05</accession>
<dbReference type="RefSeq" id="WP_002634568.1">
    <property type="nucleotide sequence ID" value="NZ_CP012109.1"/>
</dbReference>
<dbReference type="KEGG" id="mym:A176_001634"/>
<name>A0A0H4XA05_9BACT</name>